<organism evidence="1 2">
    <name type="scientific">Archangium violaceum Cb vi76</name>
    <dbReference type="NCBI Taxonomy" id="1406225"/>
    <lineage>
        <taxon>Bacteria</taxon>
        <taxon>Pseudomonadati</taxon>
        <taxon>Myxococcota</taxon>
        <taxon>Myxococcia</taxon>
        <taxon>Myxococcales</taxon>
        <taxon>Cystobacterineae</taxon>
        <taxon>Archangiaceae</taxon>
        <taxon>Archangium</taxon>
    </lineage>
</organism>
<name>A0A084SQ98_9BACT</name>
<dbReference type="Pfam" id="PF05960">
    <property type="entry name" value="DUF885"/>
    <property type="match status" value="1"/>
</dbReference>
<dbReference type="PANTHER" id="PTHR33361">
    <property type="entry name" value="GLR0591 PROTEIN"/>
    <property type="match status" value="1"/>
</dbReference>
<comment type="caution">
    <text evidence="1">The sequence shown here is derived from an EMBL/GenBank/DDBJ whole genome shotgun (WGS) entry which is preliminary data.</text>
</comment>
<proteinExistence type="predicted"/>
<dbReference type="InterPro" id="IPR010281">
    <property type="entry name" value="DUF885"/>
</dbReference>
<accession>A0A084SQ98</accession>
<dbReference type="RefSeq" id="WP_043401849.1">
    <property type="nucleotide sequence ID" value="NZ_JPMI01000201.1"/>
</dbReference>
<dbReference type="PANTHER" id="PTHR33361:SF2">
    <property type="entry name" value="DUF885 DOMAIN-CONTAINING PROTEIN"/>
    <property type="match status" value="1"/>
</dbReference>
<protein>
    <recommendedName>
        <fullName evidence="3">DUF885 domain-containing protein</fullName>
    </recommendedName>
</protein>
<gene>
    <name evidence="1" type="ORF">Q664_27635</name>
</gene>
<reference evidence="1 2" key="1">
    <citation type="submission" date="2014-07" db="EMBL/GenBank/DDBJ databases">
        <title>Draft Genome Sequence of Gephyronic Acid Producer, Cystobacter violaceus Strain Cb vi76.</title>
        <authorList>
            <person name="Stevens D.C."/>
            <person name="Young J."/>
            <person name="Carmichael R."/>
            <person name="Tan J."/>
            <person name="Taylor R.E."/>
        </authorList>
    </citation>
    <scope>NUCLEOTIDE SEQUENCE [LARGE SCALE GENOMIC DNA]</scope>
    <source>
        <strain evidence="1 2">Cb vi76</strain>
    </source>
</reference>
<evidence type="ECO:0000313" key="2">
    <source>
        <dbReference type="Proteomes" id="UP000028547"/>
    </source>
</evidence>
<evidence type="ECO:0000313" key="1">
    <source>
        <dbReference type="EMBL" id="KFA90633.1"/>
    </source>
</evidence>
<dbReference type="AlphaFoldDB" id="A0A084SQ98"/>
<dbReference type="Proteomes" id="UP000028547">
    <property type="component" value="Unassembled WGS sequence"/>
</dbReference>
<evidence type="ECO:0008006" key="3">
    <source>
        <dbReference type="Google" id="ProtNLM"/>
    </source>
</evidence>
<dbReference type="EMBL" id="JPMI01000201">
    <property type="protein sequence ID" value="KFA90633.1"/>
    <property type="molecule type" value="Genomic_DNA"/>
</dbReference>
<sequence length="571" mass="64935">MNKASSPALETFLRLRASFFERYLETQPEEATTLGLHHLDDRLKDLSPSALGDEYAFHREVLARLEHLAPEELPPDAQLDRLAMLDVTRFHVHTYEDLRGHRRNVELSTYPHTMLQYQLGQAETAGDWAAIASRAARIPTFLRQQEQLLAEGVATGEVPDPHIVHDFAEDHLPVIERYFEHLPALPGAHQVTLSAAEARQLQQASREAQRAFTAHRQFLREHVLPRTHVPVVLGEDEYQWRLRYMFGLTASPEELVRQAEDVLERARESILQLSGQLARELPGAPSTLTNLGEARTLLLELETEHPERDEDVIPLYRELIARAERFIHERELFNVPEGLRLGLKSLPPGMVDVRGTNWPAPLLDPRKVGWFVLAPMAAAHPTVWAALLAVHEGIPGHFLQSVAWQRAFSRHPAPVRFLLVTDHVAMARGHFGPMLNIEGYATYAEERMRRAGFYTAAEALTALVARALRAVRVVVDIGLHTGRMTDEAAVRYLMHHACMPEPNARREVLRYKRIPLQAITYLLGALDFERLEEDCRRERGSRFDEAHFHDELFSFGPVPPALLRRFMLTGA</sequence>